<dbReference type="SUPFAM" id="SSF53901">
    <property type="entry name" value="Thiolase-like"/>
    <property type="match status" value="2"/>
</dbReference>
<dbReference type="Pfam" id="PF22691">
    <property type="entry name" value="Thiolase_C_1"/>
    <property type="match status" value="1"/>
</dbReference>
<dbReference type="EMBL" id="CP047045">
    <property type="protein sequence ID" value="QGZ96192.1"/>
    <property type="molecule type" value="Genomic_DNA"/>
</dbReference>
<gene>
    <name evidence="2" type="ORF">DSM104635_03050</name>
</gene>
<keyword evidence="3" id="KW-1185">Reference proteome</keyword>
<organism evidence="2 3">
    <name type="scientific">Terricaulis silvestris</name>
    <dbReference type="NCBI Taxonomy" id="2686094"/>
    <lineage>
        <taxon>Bacteria</taxon>
        <taxon>Pseudomonadati</taxon>
        <taxon>Pseudomonadota</taxon>
        <taxon>Alphaproteobacteria</taxon>
        <taxon>Caulobacterales</taxon>
        <taxon>Caulobacteraceae</taxon>
        <taxon>Terricaulis</taxon>
    </lineage>
</organism>
<evidence type="ECO:0000313" key="2">
    <source>
        <dbReference type="EMBL" id="QGZ96192.1"/>
    </source>
</evidence>
<accession>A0A6I6MX41</accession>
<dbReference type="CDD" id="cd00829">
    <property type="entry name" value="SCP-x_thiolase"/>
    <property type="match status" value="1"/>
</dbReference>
<feature type="domain" description="Thiolase C-terminal" evidence="1">
    <location>
        <begin position="260"/>
        <end position="382"/>
    </location>
</feature>
<dbReference type="AlphaFoldDB" id="A0A6I6MX41"/>
<name>A0A6I6MX41_9CAUL</name>
<dbReference type="PANTHER" id="PTHR42870">
    <property type="entry name" value="ACETYL-COA C-ACETYLTRANSFERASE"/>
    <property type="match status" value="1"/>
</dbReference>
<evidence type="ECO:0000259" key="1">
    <source>
        <dbReference type="Pfam" id="PF22691"/>
    </source>
</evidence>
<sequence length="385" mass="40150">MTSRPRQAAIVGLHVTKQARRLEGRTPLDLLMEAADGALADAAVDARDVDGAAIAWPGPGGVPNEVGSWARYFKSPLAFTNEHWSDTAGARGILKAAAAIEMGLCDTVVLGSGTVGQFTSGAVGVGDGIEFADVYGSTAMAQFALVMRRYMHEYGIGPEPFAHVAATIRNHGHVNPEAVMFGAGPYTVADILVSPLIAAPLHRLECALVAEGACAIVMTTLERARDLPNTPVLVLGGGMEFYGAAYANPPLLSDMGLMGQDAVKRTFGLAGADVSDVDVFCLYDAVAFEVVRQFEMLGLCGPGEGAAFTAGDRLTLEGDCPTNLDGGILSHSWIGTGQLTLKAVECARQLRHTCGDRQVKGAELALATNAGAGARHIEIALFGRA</sequence>
<reference evidence="3" key="1">
    <citation type="submission" date="2019-12" db="EMBL/GenBank/DDBJ databases">
        <title>Complete genome of Terracaulis silvestris 0127_4.</title>
        <authorList>
            <person name="Vieira S."/>
            <person name="Riedel T."/>
            <person name="Sproer C."/>
            <person name="Pascual J."/>
            <person name="Boedeker C."/>
            <person name="Overmann J."/>
        </authorList>
    </citation>
    <scope>NUCLEOTIDE SEQUENCE [LARGE SCALE GENOMIC DNA]</scope>
    <source>
        <strain evidence="3">0127_4</strain>
    </source>
</reference>
<protein>
    <submittedName>
        <fullName evidence="2">Thiolase</fullName>
    </submittedName>
</protein>
<dbReference type="InterPro" id="IPR016039">
    <property type="entry name" value="Thiolase-like"/>
</dbReference>
<evidence type="ECO:0000313" key="3">
    <source>
        <dbReference type="Proteomes" id="UP000431269"/>
    </source>
</evidence>
<dbReference type="PANTHER" id="PTHR42870:SF1">
    <property type="entry name" value="NON-SPECIFIC LIPID-TRANSFER PROTEIN-LIKE 2"/>
    <property type="match status" value="1"/>
</dbReference>
<dbReference type="RefSeq" id="WP_158766999.1">
    <property type="nucleotide sequence ID" value="NZ_CP047045.1"/>
</dbReference>
<dbReference type="InterPro" id="IPR002155">
    <property type="entry name" value="Thiolase"/>
</dbReference>
<dbReference type="GO" id="GO:0003988">
    <property type="term" value="F:acetyl-CoA C-acyltransferase activity"/>
    <property type="evidence" value="ECO:0007669"/>
    <property type="project" value="UniProtKB-ARBA"/>
</dbReference>
<dbReference type="InterPro" id="IPR055140">
    <property type="entry name" value="Thiolase_C_2"/>
</dbReference>
<dbReference type="Proteomes" id="UP000431269">
    <property type="component" value="Chromosome"/>
</dbReference>
<dbReference type="Gene3D" id="3.40.47.10">
    <property type="match status" value="1"/>
</dbReference>
<dbReference type="KEGG" id="tsv:DSM104635_03050"/>
<dbReference type="PIRSF" id="PIRSF000429">
    <property type="entry name" value="Ac-CoA_Ac_transf"/>
    <property type="match status" value="1"/>
</dbReference>
<proteinExistence type="predicted"/>